<comment type="caution">
    <text evidence="1">The sequence shown here is derived from an EMBL/GenBank/DDBJ whole genome shotgun (WGS) entry which is preliminary data.</text>
</comment>
<dbReference type="Proteomes" id="UP001321760">
    <property type="component" value="Unassembled WGS sequence"/>
</dbReference>
<gene>
    <name evidence="1" type="ORF">QBC34DRAFT_494006</name>
</gene>
<dbReference type="Gene3D" id="3.90.640.10">
    <property type="entry name" value="Actin, Chain A, domain 4"/>
    <property type="match status" value="1"/>
</dbReference>
<name>A0AAV9GQZ1_9PEZI</name>
<dbReference type="InterPro" id="IPR043129">
    <property type="entry name" value="ATPase_NBD"/>
</dbReference>
<accession>A0AAV9GQZ1</accession>
<evidence type="ECO:0000313" key="1">
    <source>
        <dbReference type="EMBL" id="KAK4450360.1"/>
    </source>
</evidence>
<protein>
    <submittedName>
        <fullName evidence="1">Uncharacterized protein</fullName>
    </submittedName>
</protein>
<evidence type="ECO:0000313" key="2">
    <source>
        <dbReference type="Proteomes" id="UP001321760"/>
    </source>
</evidence>
<reference evidence="1" key="2">
    <citation type="submission" date="2023-05" db="EMBL/GenBank/DDBJ databases">
        <authorList>
            <consortium name="Lawrence Berkeley National Laboratory"/>
            <person name="Steindorff A."/>
            <person name="Hensen N."/>
            <person name="Bonometti L."/>
            <person name="Westerberg I."/>
            <person name="Brannstrom I.O."/>
            <person name="Guillou S."/>
            <person name="Cros-Aarteil S."/>
            <person name="Calhoun S."/>
            <person name="Haridas S."/>
            <person name="Kuo A."/>
            <person name="Mondo S."/>
            <person name="Pangilinan J."/>
            <person name="Riley R."/>
            <person name="Labutti K."/>
            <person name="Andreopoulos B."/>
            <person name="Lipzen A."/>
            <person name="Chen C."/>
            <person name="Yanf M."/>
            <person name="Daum C."/>
            <person name="Ng V."/>
            <person name="Clum A."/>
            <person name="Ohm R."/>
            <person name="Martin F."/>
            <person name="Silar P."/>
            <person name="Natvig D."/>
            <person name="Lalanne C."/>
            <person name="Gautier V."/>
            <person name="Ament-Velasquez S.L."/>
            <person name="Kruys A."/>
            <person name="Hutchinson M.I."/>
            <person name="Powell A.J."/>
            <person name="Barry K."/>
            <person name="Miller A.N."/>
            <person name="Grigoriev I.V."/>
            <person name="Debuchy R."/>
            <person name="Gladieux P."/>
            <person name="Thoren M.H."/>
            <person name="Johannesson H."/>
        </authorList>
    </citation>
    <scope>NUCLEOTIDE SEQUENCE</scope>
    <source>
        <strain evidence="1">PSN243</strain>
    </source>
</reference>
<dbReference type="AlphaFoldDB" id="A0AAV9GQZ1"/>
<reference evidence="1" key="1">
    <citation type="journal article" date="2023" name="Mol. Phylogenet. Evol.">
        <title>Genome-scale phylogeny and comparative genomics of the fungal order Sordariales.</title>
        <authorList>
            <person name="Hensen N."/>
            <person name="Bonometti L."/>
            <person name="Westerberg I."/>
            <person name="Brannstrom I.O."/>
            <person name="Guillou S."/>
            <person name="Cros-Aarteil S."/>
            <person name="Calhoun S."/>
            <person name="Haridas S."/>
            <person name="Kuo A."/>
            <person name="Mondo S."/>
            <person name="Pangilinan J."/>
            <person name="Riley R."/>
            <person name="LaButti K."/>
            <person name="Andreopoulos B."/>
            <person name="Lipzen A."/>
            <person name="Chen C."/>
            <person name="Yan M."/>
            <person name="Daum C."/>
            <person name="Ng V."/>
            <person name="Clum A."/>
            <person name="Steindorff A."/>
            <person name="Ohm R.A."/>
            <person name="Martin F."/>
            <person name="Silar P."/>
            <person name="Natvig D.O."/>
            <person name="Lalanne C."/>
            <person name="Gautier V."/>
            <person name="Ament-Velasquez S.L."/>
            <person name="Kruys A."/>
            <person name="Hutchinson M.I."/>
            <person name="Powell A.J."/>
            <person name="Barry K."/>
            <person name="Miller A.N."/>
            <person name="Grigoriev I.V."/>
            <person name="Debuchy R."/>
            <person name="Gladieux P."/>
            <person name="Hiltunen Thoren M."/>
            <person name="Johannesson H."/>
        </authorList>
    </citation>
    <scope>NUCLEOTIDE SEQUENCE</scope>
    <source>
        <strain evidence="1">PSN243</strain>
    </source>
</reference>
<proteinExistence type="predicted"/>
<dbReference type="EMBL" id="MU865933">
    <property type="protein sequence ID" value="KAK4450360.1"/>
    <property type="molecule type" value="Genomic_DNA"/>
</dbReference>
<dbReference type="Gene3D" id="3.30.420.40">
    <property type="match status" value="2"/>
</dbReference>
<dbReference type="SUPFAM" id="SSF53067">
    <property type="entry name" value="Actin-like ATPase domain"/>
    <property type="match status" value="1"/>
</dbReference>
<organism evidence="1 2">
    <name type="scientific">Podospora aff. communis PSN243</name>
    <dbReference type="NCBI Taxonomy" id="3040156"/>
    <lineage>
        <taxon>Eukaryota</taxon>
        <taxon>Fungi</taxon>
        <taxon>Dikarya</taxon>
        <taxon>Ascomycota</taxon>
        <taxon>Pezizomycotina</taxon>
        <taxon>Sordariomycetes</taxon>
        <taxon>Sordariomycetidae</taxon>
        <taxon>Sordariales</taxon>
        <taxon>Podosporaceae</taxon>
        <taxon>Podospora</taxon>
    </lineage>
</organism>
<keyword evidence="2" id="KW-1185">Reference proteome</keyword>
<sequence>MTEVALGIDIGSYGARAFMVEITAERGSNPHTYQISSKRGNHRDDYTFYDADFPSVIKVRDLHDATPVEIPAKYAFYALCPESDSLLKQHPQADQLSAQHNSAMGRRQIERGISGLLASIKEQVDAICTIKKLTVSRIGLTIPAQWTLEFEDAYRRILAPVFTQVEASDIQFYTEAEALGQYLLREHWDELDPNNKYNGVMFMDFGGHCMNGFQCVLARDTDNLDRSCFIRVGEAKFGAAGGSEAWMWHLKQWFYRNYHQLSDGENATEEQWKDFAEAAKVKRADPMEPHQSITRTYVTRGSGKVTHVTISLDQKEIQAAYEGGLARVVEVSNQKVMRLAQLIQEGDVQGPFFILASGGSARNPQTKARIQQICKHSGFDVKFIFDLVARFESDAVARGAAFAASQRMTVSDWFERGGTIALQMRQISSGGPKADTRWDHTALRLIDISSFTNPGPGQVKRIKVMGANSHKLICDPFHRKRDNDNLDCVRAAASYDFLLLNRLSKGEWCLRCSVKGRDDDVMLRIEQWHTPITRSRGRDRYGKQKQLETLEIPLYVDWSSFTLQAGERNKDINELDIAGIPPQPREVPEETDEPARKLLSHQRRVSTTTIKCAATKIKVDTNEEAAISRR</sequence>